<proteinExistence type="predicted"/>
<reference evidence="1 2" key="1">
    <citation type="submission" date="2015-12" db="EMBL/GenBank/DDBJ databases">
        <authorList>
            <person name="Shamseldin A."/>
            <person name="Moawad H."/>
            <person name="Abd El-Rahim W.M."/>
            <person name="Sadowsky M.J."/>
        </authorList>
    </citation>
    <scope>NUCLEOTIDE SEQUENCE [LARGE SCALE GENOMIC DNA]</scope>
    <source>
        <strain evidence="1 2">WF1</strain>
    </source>
</reference>
<dbReference type="SUPFAM" id="SSF52777">
    <property type="entry name" value="CoA-dependent acyltransferases"/>
    <property type="match status" value="1"/>
</dbReference>
<sequence length="435" mass="49302">MKQARSFPESITLNGADFFLLQLDRIMWKLSEQRNICTFVVTLQERLEYEDLEKHLSANSAYQWICRLRLQKGWPFILAKWVFKAGLALPEIEQYQHDEQESLPESLLKKPFNIEHQSAFKVSLVQVSGAGSQLIFSWHHALMDAHGGETFIRHLGASEAIQDVDWVTSEQASLLPLRERADIALKMKEFLCDVSRLPFISFTKKSKAMQNVHYRVLSFTEVQSQLIVERARQQGAGFLVSAFYLAATACAVASVQSKKSPLDSDMLIPIPLDRRKRGVHSPVLGNQVTFLFYRIPLAALANVKTCVAELIAQMKDLMRSGNPGHYLVMMDFLRRVPGWLYRMQLTSPTKGQMASFYYSDTGDSLDLYDRLFGCAVASALHYPPNMYPPGVTFVFSRFHGALQLTMGYMDSALDQDEVDQLLVQLQLGLLGETSE</sequence>
<protein>
    <recommendedName>
        <fullName evidence="3">Condensation domain-containing protein</fullName>
    </recommendedName>
</protein>
<keyword evidence="2" id="KW-1185">Reference proteome</keyword>
<comment type="caution">
    <text evidence="1">The sequence shown here is derived from an EMBL/GenBank/DDBJ whole genome shotgun (WGS) entry which is preliminary data.</text>
</comment>
<evidence type="ECO:0008006" key="3">
    <source>
        <dbReference type="Google" id="ProtNLM"/>
    </source>
</evidence>
<dbReference type="InterPro" id="IPR023213">
    <property type="entry name" value="CAT-like_dom_sf"/>
</dbReference>
<dbReference type="EMBL" id="LPUF01000002">
    <property type="protein sequence ID" value="OQK16279.1"/>
    <property type="molecule type" value="Genomic_DNA"/>
</dbReference>
<gene>
    <name evidence="1" type="ORF">AU255_14405</name>
</gene>
<accession>A0A1V8M3Y9</accession>
<evidence type="ECO:0000313" key="2">
    <source>
        <dbReference type="Proteomes" id="UP000191980"/>
    </source>
</evidence>
<dbReference type="RefSeq" id="WP_080523657.1">
    <property type="nucleotide sequence ID" value="NZ_LPUF01000002.1"/>
</dbReference>
<dbReference type="Gene3D" id="3.30.559.30">
    <property type="entry name" value="Nonribosomal peptide synthetase, condensation domain"/>
    <property type="match status" value="1"/>
</dbReference>
<dbReference type="OrthoDB" id="5562587at2"/>
<organism evidence="1 2">
    <name type="scientific">Methyloprofundus sedimenti</name>
    <dbReference type="NCBI Taxonomy" id="1420851"/>
    <lineage>
        <taxon>Bacteria</taxon>
        <taxon>Pseudomonadati</taxon>
        <taxon>Pseudomonadota</taxon>
        <taxon>Gammaproteobacteria</taxon>
        <taxon>Methylococcales</taxon>
        <taxon>Methylococcaceae</taxon>
        <taxon>Methyloprofundus</taxon>
    </lineage>
</organism>
<dbReference type="AlphaFoldDB" id="A0A1V8M3Y9"/>
<evidence type="ECO:0000313" key="1">
    <source>
        <dbReference type="EMBL" id="OQK16279.1"/>
    </source>
</evidence>
<dbReference type="STRING" id="1420851.AU255_14405"/>
<dbReference type="Proteomes" id="UP000191980">
    <property type="component" value="Unassembled WGS sequence"/>
</dbReference>
<dbReference type="Gene3D" id="3.30.559.10">
    <property type="entry name" value="Chloramphenicol acetyltransferase-like domain"/>
    <property type="match status" value="1"/>
</dbReference>
<name>A0A1V8M3Y9_9GAMM</name>